<dbReference type="PROSITE" id="PS51900">
    <property type="entry name" value="CB"/>
    <property type="match status" value="1"/>
</dbReference>
<dbReference type="SUPFAM" id="SSF56349">
    <property type="entry name" value="DNA breaking-rejoining enzymes"/>
    <property type="match status" value="1"/>
</dbReference>
<evidence type="ECO:0000259" key="8">
    <source>
        <dbReference type="PROSITE" id="PS51900"/>
    </source>
</evidence>
<dbReference type="Pfam" id="PF14659">
    <property type="entry name" value="Phage_int_SAM_3"/>
    <property type="match status" value="1"/>
</dbReference>
<dbReference type="PANTHER" id="PTHR30349:SF64">
    <property type="entry name" value="PROPHAGE INTEGRASE INTD-RELATED"/>
    <property type="match status" value="1"/>
</dbReference>
<dbReference type="AlphaFoldDB" id="A0A7I7T8W2"/>
<keyword evidence="2" id="KW-0229">DNA integration</keyword>
<dbReference type="GO" id="GO:0015074">
    <property type="term" value="P:DNA integration"/>
    <property type="evidence" value="ECO:0007669"/>
    <property type="project" value="UniProtKB-KW"/>
</dbReference>
<comment type="similarity">
    <text evidence="1">Belongs to the 'phage' integrase family.</text>
</comment>
<dbReference type="KEGG" id="mhev:MHEL_39370"/>
<dbReference type="Gene3D" id="1.10.150.130">
    <property type="match status" value="1"/>
</dbReference>
<organism evidence="9 10">
    <name type="scientific">Mycolicibacterium helvum</name>
    <dbReference type="NCBI Taxonomy" id="1534349"/>
    <lineage>
        <taxon>Bacteria</taxon>
        <taxon>Bacillati</taxon>
        <taxon>Actinomycetota</taxon>
        <taxon>Actinomycetes</taxon>
        <taxon>Mycobacteriales</taxon>
        <taxon>Mycobacteriaceae</taxon>
        <taxon>Mycolicibacterium</taxon>
    </lineage>
</organism>
<dbReference type="InterPro" id="IPR013762">
    <property type="entry name" value="Integrase-like_cat_sf"/>
</dbReference>
<protein>
    <submittedName>
        <fullName evidence="9">Site-specific integrase</fullName>
    </submittedName>
</protein>
<dbReference type="InterPro" id="IPR011010">
    <property type="entry name" value="DNA_brk_join_enz"/>
</dbReference>
<dbReference type="Proteomes" id="UP000467148">
    <property type="component" value="Chromosome"/>
</dbReference>
<evidence type="ECO:0000259" key="7">
    <source>
        <dbReference type="PROSITE" id="PS51898"/>
    </source>
</evidence>
<dbReference type="InterPro" id="IPR010998">
    <property type="entry name" value="Integrase_recombinase_N"/>
</dbReference>
<keyword evidence="3 5" id="KW-0238">DNA-binding</keyword>
<evidence type="ECO:0000256" key="3">
    <source>
        <dbReference type="ARBA" id="ARBA00023125"/>
    </source>
</evidence>
<accession>A0A7I7T8W2</accession>
<dbReference type="EMBL" id="AP022596">
    <property type="protein sequence ID" value="BBY65694.1"/>
    <property type="molecule type" value="Genomic_DNA"/>
</dbReference>
<dbReference type="Pfam" id="PF00589">
    <property type="entry name" value="Phage_integrase"/>
    <property type="match status" value="1"/>
</dbReference>
<gene>
    <name evidence="9" type="ORF">MHEL_39370</name>
</gene>
<evidence type="ECO:0000313" key="10">
    <source>
        <dbReference type="Proteomes" id="UP000467148"/>
    </source>
</evidence>
<feature type="region of interest" description="Disordered" evidence="6">
    <location>
        <begin position="293"/>
        <end position="313"/>
    </location>
</feature>
<dbReference type="InterPro" id="IPR004107">
    <property type="entry name" value="Integrase_SAM-like_N"/>
</dbReference>
<dbReference type="GO" id="GO:0003677">
    <property type="term" value="F:DNA binding"/>
    <property type="evidence" value="ECO:0007669"/>
    <property type="project" value="UniProtKB-UniRule"/>
</dbReference>
<evidence type="ECO:0000313" key="9">
    <source>
        <dbReference type="EMBL" id="BBY65694.1"/>
    </source>
</evidence>
<dbReference type="InterPro" id="IPR044068">
    <property type="entry name" value="CB"/>
</dbReference>
<dbReference type="InterPro" id="IPR050090">
    <property type="entry name" value="Tyrosine_recombinase_XerCD"/>
</dbReference>
<dbReference type="GO" id="GO:0006310">
    <property type="term" value="P:DNA recombination"/>
    <property type="evidence" value="ECO:0007669"/>
    <property type="project" value="UniProtKB-KW"/>
</dbReference>
<evidence type="ECO:0000256" key="4">
    <source>
        <dbReference type="ARBA" id="ARBA00023172"/>
    </source>
</evidence>
<keyword evidence="10" id="KW-1185">Reference proteome</keyword>
<feature type="domain" description="Tyr recombinase" evidence="7">
    <location>
        <begin position="173"/>
        <end position="366"/>
    </location>
</feature>
<name>A0A7I7T8W2_9MYCO</name>
<reference evidence="9 10" key="1">
    <citation type="journal article" date="2019" name="Emerg. Microbes Infect.">
        <title>Comprehensive subspecies identification of 175 nontuberculous mycobacteria species based on 7547 genomic profiles.</title>
        <authorList>
            <person name="Matsumoto Y."/>
            <person name="Kinjo T."/>
            <person name="Motooka D."/>
            <person name="Nabeya D."/>
            <person name="Jung N."/>
            <person name="Uechi K."/>
            <person name="Horii T."/>
            <person name="Iida T."/>
            <person name="Fujita J."/>
            <person name="Nakamura S."/>
        </authorList>
    </citation>
    <scope>NUCLEOTIDE SEQUENCE [LARGE SCALE GENOMIC DNA]</scope>
    <source>
        <strain evidence="9 10">JCM 30396</strain>
    </source>
</reference>
<evidence type="ECO:0000256" key="5">
    <source>
        <dbReference type="PROSITE-ProRule" id="PRU01248"/>
    </source>
</evidence>
<proteinExistence type="inferred from homology"/>
<dbReference type="PROSITE" id="PS51898">
    <property type="entry name" value="TYR_RECOMBINASE"/>
    <property type="match status" value="1"/>
</dbReference>
<dbReference type="CDD" id="cd01189">
    <property type="entry name" value="INT_ICEBs1_C_like"/>
    <property type="match status" value="1"/>
</dbReference>
<evidence type="ECO:0000256" key="6">
    <source>
        <dbReference type="SAM" id="MobiDB-lite"/>
    </source>
</evidence>
<dbReference type="InterPro" id="IPR002104">
    <property type="entry name" value="Integrase_catalytic"/>
</dbReference>
<feature type="domain" description="Core-binding (CB)" evidence="8">
    <location>
        <begin position="71"/>
        <end position="152"/>
    </location>
</feature>
<keyword evidence="4" id="KW-0233">DNA recombination</keyword>
<sequence length="372" mass="41169">MAFVRERPKRDGTVVYAVTYRIGGRAGRQSQTSFPDKKQADRFCAFVDAFGPVEALAKAGISDTKPAMSKLTVTEYLTQHIASLSGVERKTVTEYNRYLNNDIGPAFGVVPLDKLTRADVAAWVNAMAEAGAKTGTMQNKHGFLSGALKQAVKDGLLTANPCDGVKLPRTEERETVFLTKDEFQLLRAAFSEHYQPLVQFLVASGCRFNEATALKPSDVDRTRNTVRIARAWKQDGTRYTMGPPKTQKSNRTINVPKAVLDGLNYSHEWLFSTTKGEPIRLSSWRTNVWNKSRAKAQETDPQNADKPVLVKSPTPHDLRHTCASWMIQAGVPLPVIQAHLGHESITTTVDRYGHLDRSSHEAASEAIAQMLT</sequence>
<dbReference type="PANTHER" id="PTHR30349">
    <property type="entry name" value="PHAGE INTEGRASE-RELATED"/>
    <property type="match status" value="1"/>
</dbReference>
<dbReference type="Gene3D" id="1.10.443.10">
    <property type="entry name" value="Intergrase catalytic core"/>
    <property type="match status" value="1"/>
</dbReference>
<evidence type="ECO:0000256" key="1">
    <source>
        <dbReference type="ARBA" id="ARBA00008857"/>
    </source>
</evidence>
<evidence type="ECO:0000256" key="2">
    <source>
        <dbReference type="ARBA" id="ARBA00022908"/>
    </source>
</evidence>